<keyword evidence="2" id="KW-1185">Reference proteome</keyword>
<name>A0A5B7FXL4_PORTR</name>
<sequence length="68" mass="7615">MHKNVILTTTPAQLAEEGRERPGSLYLQSLGVEASLELWRHCLNGAVHVSSPSDSIRLPWSSHAQQHW</sequence>
<reference evidence="1 2" key="1">
    <citation type="submission" date="2019-05" db="EMBL/GenBank/DDBJ databases">
        <title>Another draft genome of Portunus trituberculatus and its Hox gene families provides insights of decapod evolution.</title>
        <authorList>
            <person name="Jeong J.-H."/>
            <person name="Song I."/>
            <person name="Kim S."/>
            <person name="Choi T."/>
            <person name="Kim D."/>
            <person name="Ryu S."/>
            <person name="Kim W."/>
        </authorList>
    </citation>
    <scope>NUCLEOTIDE SEQUENCE [LARGE SCALE GENOMIC DNA]</scope>
    <source>
        <tissue evidence="1">Muscle</tissue>
    </source>
</reference>
<gene>
    <name evidence="1" type="ORF">E2C01_043447</name>
</gene>
<dbReference type="EMBL" id="VSRR010009006">
    <property type="protein sequence ID" value="MPC49638.1"/>
    <property type="molecule type" value="Genomic_DNA"/>
</dbReference>
<evidence type="ECO:0000313" key="1">
    <source>
        <dbReference type="EMBL" id="MPC49638.1"/>
    </source>
</evidence>
<dbReference type="AlphaFoldDB" id="A0A5B7FXL4"/>
<dbReference type="Proteomes" id="UP000324222">
    <property type="component" value="Unassembled WGS sequence"/>
</dbReference>
<comment type="caution">
    <text evidence="1">The sequence shown here is derived from an EMBL/GenBank/DDBJ whole genome shotgun (WGS) entry which is preliminary data.</text>
</comment>
<protein>
    <submittedName>
        <fullName evidence="1">Uncharacterized protein</fullName>
    </submittedName>
</protein>
<organism evidence="1 2">
    <name type="scientific">Portunus trituberculatus</name>
    <name type="common">Swimming crab</name>
    <name type="synonym">Neptunus trituberculatus</name>
    <dbReference type="NCBI Taxonomy" id="210409"/>
    <lineage>
        <taxon>Eukaryota</taxon>
        <taxon>Metazoa</taxon>
        <taxon>Ecdysozoa</taxon>
        <taxon>Arthropoda</taxon>
        <taxon>Crustacea</taxon>
        <taxon>Multicrustacea</taxon>
        <taxon>Malacostraca</taxon>
        <taxon>Eumalacostraca</taxon>
        <taxon>Eucarida</taxon>
        <taxon>Decapoda</taxon>
        <taxon>Pleocyemata</taxon>
        <taxon>Brachyura</taxon>
        <taxon>Eubrachyura</taxon>
        <taxon>Portunoidea</taxon>
        <taxon>Portunidae</taxon>
        <taxon>Portuninae</taxon>
        <taxon>Portunus</taxon>
    </lineage>
</organism>
<evidence type="ECO:0000313" key="2">
    <source>
        <dbReference type="Proteomes" id="UP000324222"/>
    </source>
</evidence>
<accession>A0A5B7FXL4</accession>
<proteinExistence type="predicted"/>